<dbReference type="InterPro" id="IPR009075">
    <property type="entry name" value="AcylCo_DH/oxidase_C"/>
</dbReference>
<dbReference type="SUPFAM" id="SSF47203">
    <property type="entry name" value="Acyl-CoA dehydrogenase C-terminal domain-like"/>
    <property type="match status" value="1"/>
</dbReference>
<sequence>MGFESPTAAAISFMEVARKPCRLKISAAVDTTRMRWASARVGLVVVTIRRVASTDQSVENPGSDPMSWELSAEHVAFRATCRSFVDREVRPLVAEAEASRTFPRELMKRLGAAGLLGLTTPEEFGGSGTDSLAVAILSEELARASGGLAVTALVSAYMAGPHLVRHGTAAQQQRWVRALCDGEAIAAIAVTEPQAGSDVAGMTSTARRTDQGWVLNGRKMFITNASLADVIVVGARTSADRHGGVTLFLVEAGSPGLSFGNPLVKMGWHSSDTREVILDDVPVAADAVLGTEGRGFGQIMEGFQLERVALAGMGLGHAAECLDLARAYVRDREAFGAPLIGLQTIRHRLATMEIELDAARLMTHQSAARLDAGHPDALKTVAQAKYFAAVAANRIVDDAVQLFGGAGFVEETPVAMHYRDARILRIGGGTDEIQLEILTKGLVP</sequence>
<organism evidence="9 10">
    <name type="scientific">Sporichthya brevicatena</name>
    <dbReference type="NCBI Taxonomy" id="171442"/>
    <lineage>
        <taxon>Bacteria</taxon>
        <taxon>Bacillati</taxon>
        <taxon>Actinomycetota</taxon>
        <taxon>Actinomycetes</taxon>
        <taxon>Sporichthyales</taxon>
        <taxon>Sporichthyaceae</taxon>
        <taxon>Sporichthya</taxon>
    </lineage>
</organism>
<dbReference type="InterPro" id="IPR046373">
    <property type="entry name" value="Acyl-CoA_Oxase/DH_mid-dom_sf"/>
</dbReference>
<feature type="domain" description="Acyl-CoA dehydrogenase/oxidase C-terminal" evidence="6">
    <location>
        <begin position="293"/>
        <end position="442"/>
    </location>
</feature>
<evidence type="ECO:0000256" key="5">
    <source>
        <dbReference type="RuleBase" id="RU362125"/>
    </source>
</evidence>
<dbReference type="PANTHER" id="PTHR43884:SF12">
    <property type="entry name" value="ISOVALERYL-COA DEHYDROGENASE, MITOCHONDRIAL-RELATED"/>
    <property type="match status" value="1"/>
</dbReference>
<comment type="caution">
    <text evidence="9">The sequence shown here is derived from an EMBL/GenBank/DDBJ whole genome shotgun (WGS) entry which is preliminary data.</text>
</comment>
<dbReference type="Gene3D" id="2.40.110.10">
    <property type="entry name" value="Butyryl-CoA Dehydrogenase, subunit A, domain 2"/>
    <property type="match status" value="1"/>
</dbReference>
<evidence type="ECO:0000259" key="7">
    <source>
        <dbReference type="Pfam" id="PF02770"/>
    </source>
</evidence>
<evidence type="ECO:0000256" key="2">
    <source>
        <dbReference type="ARBA" id="ARBA00009347"/>
    </source>
</evidence>
<evidence type="ECO:0000256" key="4">
    <source>
        <dbReference type="ARBA" id="ARBA00022827"/>
    </source>
</evidence>
<dbReference type="Gene3D" id="1.10.540.10">
    <property type="entry name" value="Acyl-CoA dehydrogenase/oxidase, N-terminal domain"/>
    <property type="match status" value="1"/>
</dbReference>
<reference evidence="9 10" key="1">
    <citation type="journal article" date="2019" name="Int. J. Syst. Evol. Microbiol.">
        <title>The Global Catalogue of Microorganisms (GCM) 10K type strain sequencing project: providing services to taxonomists for standard genome sequencing and annotation.</title>
        <authorList>
            <consortium name="The Broad Institute Genomics Platform"/>
            <consortium name="The Broad Institute Genome Sequencing Center for Infectious Disease"/>
            <person name="Wu L."/>
            <person name="Ma J."/>
        </authorList>
    </citation>
    <scope>NUCLEOTIDE SEQUENCE [LARGE SCALE GENOMIC DNA]</scope>
    <source>
        <strain evidence="9 10">JCM 10671</strain>
    </source>
</reference>
<evidence type="ECO:0000256" key="1">
    <source>
        <dbReference type="ARBA" id="ARBA00001974"/>
    </source>
</evidence>
<dbReference type="Pfam" id="PF00441">
    <property type="entry name" value="Acyl-CoA_dh_1"/>
    <property type="match status" value="1"/>
</dbReference>
<dbReference type="EMBL" id="BAAAHE010000007">
    <property type="protein sequence ID" value="GAA0609818.1"/>
    <property type="molecule type" value="Genomic_DNA"/>
</dbReference>
<dbReference type="SUPFAM" id="SSF56645">
    <property type="entry name" value="Acyl-CoA dehydrogenase NM domain-like"/>
    <property type="match status" value="1"/>
</dbReference>
<dbReference type="PANTHER" id="PTHR43884">
    <property type="entry name" value="ACYL-COA DEHYDROGENASE"/>
    <property type="match status" value="1"/>
</dbReference>
<keyword evidence="5" id="KW-0560">Oxidoreductase</keyword>
<comment type="similarity">
    <text evidence="2 5">Belongs to the acyl-CoA dehydrogenase family.</text>
</comment>
<protein>
    <submittedName>
        <fullName evidence="9">Acyl-CoA dehydrogenase family protein</fullName>
    </submittedName>
</protein>
<dbReference type="Pfam" id="PF02771">
    <property type="entry name" value="Acyl-CoA_dh_N"/>
    <property type="match status" value="1"/>
</dbReference>
<evidence type="ECO:0000259" key="8">
    <source>
        <dbReference type="Pfam" id="PF02771"/>
    </source>
</evidence>
<evidence type="ECO:0000313" key="10">
    <source>
        <dbReference type="Proteomes" id="UP001500957"/>
    </source>
</evidence>
<dbReference type="InterPro" id="IPR006091">
    <property type="entry name" value="Acyl-CoA_Oxase/DH_mid-dom"/>
</dbReference>
<gene>
    <name evidence="9" type="ORF">GCM10009547_09880</name>
</gene>
<evidence type="ECO:0000259" key="6">
    <source>
        <dbReference type="Pfam" id="PF00441"/>
    </source>
</evidence>
<feature type="domain" description="Acyl-CoA oxidase/dehydrogenase middle" evidence="7">
    <location>
        <begin position="187"/>
        <end position="281"/>
    </location>
</feature>
<dbReference type="InterPro" id="IPR036250">
    <property type="entry name" value="AcylCo_DH-like_C"/>
</dbReference>
<feature type="domain" description="Acyl-CoA dehydrogenase/oxidase N-terminal" evidence="8">
    <location>
        <begin position="71"/>
        <end position="183"/>
    </location>
</feature>
<keyword evidence="10" id="KW-1185">Reference proteome</keyword>
<evidence type="ECO:0000256" key="3">
    <source>
        <dbReference type="ARBA" id="ARBA00022630"/>
    </source>
</evidence>
<name>A0ABN1GEJ2_9ACTN</name>
<dbReference type="InterPro" id="IPR009100">
    <property type="entry name" value="AcylCoA_DH/oxidase_NM_dom_sf"/>
</dbReference>
<proteinExistence type="inferred from homology"/>
<keyword evidence="4 5" id="KW-0274">FAD</keyword>
<evidence type="ECO:0000313" key="9">
    <source>
        <dbReference type="EMBL" id="GAA0609818.1"/>
    </source>
</evidence>
<dbReference type="Gene3D" id="1.20.140.10">
    <property type="entry name" value="Butyryl-CoA Dehydrogenase, subunit A, domain 3"/>
    <property type="match status" value="1"/>
</dbReference>
<keyword evidence="3 5" id="KW-0285">Flavoprotein</keyword>
<dbReference type="Proteomes" id="UP001500957">
    <property type="component" value="Unassembled WGS sequence"/>
</dbReference>
<dbReference type="PROSITE" id="PS00072">
    <property type="entry name" value="ACYL_COA_DH_1"/>
    <property type="match status" value="1"/>
</dbReference>
<dbReference type="InterPro" id="IPR006089">
    <property type="entry name" value="Acyl-CoA_DH_CS"/>
</dbReference>
<dbReference type="InterPro" id="IPR037069">
    <property type="entry name" value="AcylCoA_DH/ox_N_sf"/>
</dbReference>
<dbReference type="InterPro" id="IPR013786">
    <property type="entry name" value="AcylCoA_DH/ox_N"/>
</dbReference>
<dbReference type="Pfam" id="PF02770">
    <property type="entry name" value="Acyl-CoA_dh_M"/>
    <property type="match status" value="1"/>
</dbReference>
<accession>A0ABN1GEJ2</accession>
<comment type="cofactor">
    <cofactor evidence="1 5">
        <name>FAD</name>
        <dbReference type="ChEBI" id="CHEBI:57692"/>
    </cofactor>
</comment>